<dbReference type="EMBL" id="CAJVPU010049652">
    <property type="protein sequence ID" value="CAG8757804.1"/>
    <property type="molecule type" value="Genomic_DNA"/>
</dbReference>
<protein>
    <submittedName>
        <fullName evidence="1">91_t:CDS:1</fullName>
    </submittedName>
</protein>
<gene>
    <name evidence="1" type="ORF">DHETER_LOCUS15064</name>
</gene>
<comment type="caution">
    <text evidence="1">The sequence shown here is derived from an EMBL/GenBank/DDBJ whole genome shotgun (WGS) entry which is preliminary data.</text>
</comment>
<reference evidence="1" key="1">
    <citation type="submission" date="2021-06" db="EMBL/GenBank/DDBJ databases">
        <authorList>
            <person name="Kallberg Y."/>
            <person name="Tangrot J."/>
            <person name="Rosling A."/>
        </authorList>
    </citation>
    <scope>NUCLEOTIDE SEQUENCE</scope>
    <source>
        <strain evidence="1">IL203A</strain>
    </source>
</reference>
<sequence length="61" mass="6663">QQCPSTFELSTSTTNLASHLRADHRLDKNGPLLPLSGIKEITQPLTVQLDSSQSTLPELFS</sequence>
<evidence type="ECO:0000313" key="1">
    <source>
        <dbReference type="EMBL" id="CAG8757804.1"/>
    </source>
</evidence>
<feature type="non-terminal residue" evidence="1">
    <location>
        <position position="61"/>
    </location>
</feature>
<name>A0ACA9QLD4_9GLOM</name>
<feature type="non-terminal residue" evidence="1">
    <location>
        <position position="1"/>
    </location>
</feature>
<proteinExistence type="predicted"/>
<organism evidence="1 2">
    <name type="scientific">Dentiscutata heterogama</name>
    <dbReference type="NCBI Taxonomy" id="1316150"/>
    <lineage>
        <taxon>Eukaryota</taxon>
        <taxon>Fungi</taxon>
        <taxon>Fungi incertae sedis</taxon>
        <taxon>Mucoromycota</taxon>
        <taxon>Glomeromycotina</taxon>
        <taxon>Glomeromycetes</taxon>
        <taxon>Diversisporales</taxon>
        <taxon>Gigasporaceae</taxon>
        <taxon>Dentiscutata</taxon>
    </lineage>
</organism>
<dbReference type="Proteomes" id="UP000789702">
    <property type="component" value="Unassembled WGS sequence"/>
</dbReference>
<keyword evidence="2" id="KW-1185">Reference proteome</keyword>
<accession>A0ACA9QLD4</accession>
<evidence type="ECO:0000313" key="2">
    <source>
        <dbReference type="Proteomes" id="UP000789702"/>
    </source>
</evidence>